<comment type="catalytic activity">
    <reaction evidence="11">
        <text>a cardiolipin + H2O = a 1,2-diacyl-sn-glycero-3-phospho-(1'-sn-glycerol) + a 1,2-diacyl-sn-glycero-3-phosphate + H(+)</text>
        <dbReference type="Rhea" id="RHEA:44884"/>
        <dbReference type="ChEBI" id="CHEBI:15377"/>
        <dbReference type="ChEBI" id="CHEBI:15378"/>
        <dbReference type="ChEBI" id="CHEBI:58608"/>
        <dbReference type="ChEBI" id="CHEBI:62237"/>
        <dbReference type="ChEBI" id="CHEBI:64716"/>
    </reaction>
    <physiologicalReaction direction="left-to-right" evidence="11">
        <dbReference type="Rhea" id="RHEA:44885"/>
    </physiologicalReaction>
</comment>
<dbReference type="GO" id="GO:0016042">
    <property type="term" value="P:lipid catabolic process"/>
    <property type="evidence" value="ECO:0007669"/>
    <property type="project" value="UniProtKB-KW"/>
</dbReference>
<dbReference type="GO" id="GO:0051321">
    <property type="term" value="P:meiotic cell cycle"/>
    <property type="evidence" value="ECO:0007669"/>
    <property type="project" value="UniProtKB-KW"/>
</dbReference>
<dbReference type="Pfam" id="PF13091">
    <property type="entry name" value="PLDc_2"/>
    <property type="match status" value="1"/>
</dbReference>
<dbReference type="OMA" id="RIWEEFD"/>
<dbReference type="InterPro" id="IPR051406">
    <property type="entry name" value="PLD_domain"/>
</dbReference>
<proteinExistence type="inferred from homology"/>
<keyword evidence="3" id="KW-0443">Lipid metabolism</keyword>
<evidence type="ECO:0000256" key="7">
    <source>
        <dbReference type="ARBA" id="ARBA00041680"/>
    </source>
</evidence>
<dbReference type="PROSITE" id="PS50035">
    <property type="entry name" value="PLD"/>
    <property type="match status" value="1"/>
</dbReference>
<evidence type="ECO:0000313" key="15">
    <source>
        <dbReference type="Proteomes" id="UP000261340"/>
    </source>
</evidence>
<evidence type="ECO:0000256" key="4">
    <source>
        <dbReference type="ARBA" id="ARBA00023254"/>
    </source>
</evidence>
<dbReference type="PANTHER" id="PTHR43856">
    <property type="entry name" value="CARDIOLIPIN HYDROLASE"/>
    <property type="match status" value="1"/>
</dbReference>
<evidence type="ECO:0000256" key="10">
    <source>
        <dbReference type="ARBA" id="ARBA00043167"/>
    </source>
</evidence>
<name>A0A3Q0R4C4_AMPCI</name>
<accession>A0A3Q0R4C4</accession>
<evidence type="ECO:0000313" key="14">
    <source>
        <dbReference type="Ensembl" id="ENSACIP00000004848.1"/>
    </source>
</evidence>
<dbReference type="InterPro" id="IPR025202">
    <property type="entry name" value="PLD-like_dom"/>
</dbReference>
<reference evidence="14" key="2">
    <citation type="submission" date="2025-09" db="UniProtKB">
        <authorList>
            <consortium name="Ensembl"/>
        </authorList>
    </citation>
    <scope>IDENTIFICATION</scope>
</reference>
<evidence type="ECO:0000259" key="13">
    <source>
        <dbReference type="PROSITE" id="PS50035"/>
    </source>
</evidence>
<dbReference type="STRING" id="61819.ENSACIP00000004848"/>
<feature type="transmembrane region" description="Helical" evidence="12">
    <location>
        <begin position="6"/>
        <end position="28"/>
    </location>
</feature>
<dbReference type="SUPFAM" id="SSF56024">
    <property type="entry name" value="Phospholipase D/nuclease"/>
    <property type="match status" value="1"/>
</dbReference>
<keyword evidence="1" id="KW-0378">Hydrolase</keyword>
<evidence type="ECO:0000256" key="12">
    <source>
        <dbReference type="SAM" id="Phobius"/>
    </source>
</evidence>
<protein>
    <recommendedName>
        <fullName evidence="6">Mitochondrial cardiolipin hydrolase</fullName>
    </recommendedName>
    <alternativeName>
        <fullName evidence="8">Choline phosphatase 6</fullName>
    </alternativeName>
    <alternativeName>
        <fullName evidence="10">Mitochondrial phospholipase</fullName>
    </alternativeName>
    <alternativeName>
        <fullName evidence="9">Phosphatidylcholine-hydrolyzing phospholipase D6</fullName>
    </alternativeName>
    <alternativeName>
        <fullName evidence="7">Phospholipase D6</fullName>
    </alternativeName>
</protein>
<evidence type="ECO:0000256" key="3">
    <source>
        <dbReference type="ARBA" id="ARBA00023098"/>
    </source>
</evidence>
<keyword evidence="12" id="KW-0812">Transmembrane</keyword>
<keyword evidence="15" id="KW-1185">Reference proteome</keyword>
<evidence type="ECO:0000256" key="8">
    <source>
        <dbReference type="ARBA" id="ARBA00042226"/>
    </source>
</evidence>
<keyword evidence="4" id="KW-0469">Meiosis</keyword>
<dbReference type="GeneTree" id="ENSGT00390000004368"/>
<organism evidence="14 15">
    <name type="scientific">Amphilophus citrinellus</name>
    <name type="common">Midas cichlid</name>
    <name type="synonym">Cichlasoma citrinellum</name>
    <dbReference type="NCBI Taxonomy" id="61819"/>
    <lineage>
        <taxon>Eukaryota</taxon>
        <taxon>Metazoa</taxon>
        <taxon>Chordata</taxon>
        <taxon>Craniata</taxon>
        <taxon>Vertebrata</taxon>
        <taxon>Euteleostomi</taxon>
        <taxon>Actinopterygii</taxon>
        <taxon>Neopterygii</taxon>
        <taxon>Teleostei</taxon>
        <taxon>Neoteleostei</taxon>
        <taxon>Acanthomorphata</taxon>
        <taxon>Ovalentaria</taxon>
        <taxon>Cichlomorphae</taxon>
        <taxon>Cichliformes</taxon>
        <taxon>Cichlidae</taxon>
        <taxon>New World cichlids</taxon>
        <taxon>Cichlasomatinae</taxon>
        <taxon>Heroini</taxon>
        <taxon>Amphilophus</taxon>
    </lineage>
</organism>
<comment type="similarity">
    <text evidence="5">Belongs to the phospholipase D family. MitoPLD/Zucchini subfamily.</text>
</comment>
<evidence type="ECO:0000256" key="5">
    <source>
        <dbReference type="ARBA" id="ARBA00038012"/>
    </source>
</evidence>
<dbReference type="AlphaFoldDB" id="A0A3Q0R4C4"/>
<sequence length="215" mass="23754">AAMRTVEVVGLGVVVLSLSVELLGWFFSRRRSGRATNKVLFFPSEVALEHQSCMNSCFCSLPHGVETSFSRLLRCVLSACSTLDLCVFSFSNMDLSRAVLVLHSRGVTIRVLTDKDYSAITGSQIGVLRKAGICVRCDVSSVHMHHKFAVVDGHVLITGSLNWTLTAVQSNMENVIITEEPDLVQPFIKEFHRLWVHNDPARYLHSSDANTATSC</sequence>
<dbReference type="PANTHER" id="PTHR43856:SF1">
    <property type="entry name" value="MITOCHONDRIAL CARDIOLIPIN HYDROLASE"/>
    <property type="match status" value="1"/>
</dbReference>
<dbReference type="GO" id="GO:0016891">
    <property type="term" value="F:RNA endonuclease activity producing 5'-phosphomonoesters, hydrolytic mechanism"/>
    <property type="evidence" value="ECO:0007669"/>
    <property type="project" value="TreeGrafter"/>
</dbReference>
<reference evidence="14" key="1">
    <citation type="submission" date="2025-08" db="UniProtKB">
        <authorList>
            <consortium name="Ensembl"/>
        </authorList>
    </citation>
    <scope>IDENTIFICATION</scope>
</reference>
<evidence type="ECO:0000256" key="6">
    <source>
        <dbReference type="ARBA" id="ARBA00040549"/>
    </source>
</evidence>
<evidence type="ECO:0000256" key="11">
    <source>
        <dbReference type="ARBA" id="ARBA00048101"/>
    </source>
</evidence>
<dbReference type="GO" id="GO:0034587">
    <property type="term" value="P:piRNA processing"/>
    <property type="evidence" value="ECO:0007669"/>
    <property type="project" value="TreeGrafter"/>
</dbReference>
<evidence type="ECO:0000256" key="1">
    <source>
        <dbReference type="ARBA" id="ARBA00022801"/>
    </source>
</evidence>
<keyword evidence="12" id="KW-0472">Membrane</keyword>
<evidence type="ECO:0000256" key="2">
    <source>
        <dbReference type="ARBA" id="ARBA00022963"/>
    </source>
</evidence>
<keyword evidence="12" id="KW-1133">Transmembrane helix</keyword>
<dbReference type="GO" id="GO:0005739">
    <property type="term" value="C:mitochondrion"/>
    <property type="evidence" value="ECO:0007669"/>
    <property type="project" value="TreeGrafter"/>
</dbReference>
<dbReference type="Gene3D" id="3.30.870.10">
    <property type="entry name" value="Endonuclease Chain A"/>
    <property type="match status" value="1"/>
</dbReference>
<dbReference type="InterPro" id="IPR001736">
    <property type="entry name" value="PLipase_D/transphosphatidylase"/>
</dbReference>
<feature type="domain" description="PLD phosphodiesterase" evidence="13">
    <location>
        <begin position="140"/>
        <end position="167"/>
    </location>
</feature>
<dbReference type="CDD" id="cd09171">
    <property type="entry name" value="PLDc_vPLD6_like"/>
    <property type="match status" value="1"/>
</dbReference>
<evidence type="ECO:0000256" key="9">
    <source>
        <dbReference type="ARBA" id="ARBA00043135"/>
    </source>
</evidence>
<dbReference type="Ensembl" id="ENSACIT00000005002.1">
    <property type="protein sequence ID" value="ENSACIP00000004848.1"/>
    <property type="gene ID" value="ENSACIG00000003802.1"/>
</dbReference>
<keyword evidence="2" id="KW-0442">Lipid degradation</keyword>
<dbReference type="Proteomes" id="UP000261340">
    <property type="component" value="Unplaced"/>
</dbReference>